<protein>
    <submittedName>
        <fullName evidence="2">Uncharacterized protein</fullName>
    </submittedName>
</protein>
<sequence length="63" mass="6949">AETLQGLVTRFRLRQARTTAPMAALRLVGPEAGPPRPRQPEAEPAVPARKKTAVNDNAQWQDF</sequence>
<evidence type="ECO:0000256" key="1">
    <source>
        <dbReference type="SAM" id="MobiDB-lite"/>
    </source>
</evidence>
<evidence type="ECO:0000313" key="3">
    <source>
        <dbReference type="Proteomes" id="UP000295142"/>
    </source>
</evidence>
<name>A0A4R2KZZ7_9RHOB</name>
<gene>
    <name evidence="2" type="ORF">EV655_1041</name>
</gene>
<dbReference type="Proteomes" id="UP000295142">
    <property type="component" value="Unassembled WGS sequence"/>
</dbReference>
<organism evidence="2 3">
    <name type="scientific">Rhodovulum euryhalinum</name>
    <dbReference type="NCBI Taxonomy" id="35805"/>
    <lineage>
        <taxon>Bacteria</taxon>
        <taxon>Pseudomonadati</taxon>
        <taxon>Pseudomonadota</taxon>
        <taxon>Alphaproteobacteria</taxon>
        <taxon>Rhodobacterales</taxon>
        <taxon>Paracoccaceae</taxon>
        <taxon>Rhodovulum</taxon>
    </lineage>
</organism>
<feature type="region of interest" description="Disordered" evidence="1">
    <location>
        <begin position="28"/>
        <end position="63"/>
    </location>
</feature>
<dbReference type="RefSeq" id="WP_165905284.1">
    <property type="nucleotide sequence ID" value="NZ_SLWW01000004.1"/>
</dbReference>
<keyword evidence="3" id="KW-1185">Reference proteome</keyword>
<proteinExistence type="predicted"/>
<comment type="caution">
    <text evidence="2">The sequence shown here is derived from an EMBL/GenBank/DDBJ whole genome shotgun (WGS) entry which is preliminary data.</text>
</comment>
<dbReference type="EMBL" id="SLWW01000004">
    <property type="protein sequence ID" value="TCO72315.1"/>
    <property type="molecule type" value="Genomic_DNA"/>
</dbReference>
<evidence type="ECO:0000313" key="2">
    <source>
        <dbReference type="EMBL" id="TCO72315.1"/>
    </source>
</evidence>
<feature type="non-terminal residue" evidence="2">
    <location>
        <position position="1"/>
    </location>
</feature>
<feature type="compositionally biased region" description="Polar residues" evidence="1">
    <location>
        <begin position="54"/>
        <end position="63"/>
    </location>
</feature>
<accession>A0A4R2KZZ7</accession>
<dbReference type="AlphaFoldDB" id="A0A4R2KZZ7"/>
<reference evidence="2 3" key="1">
    <citation type="submission" date="2019-03" db="EMBL/GenBank/DDBJ databases">
        <title>Genomic Encyclopedia of Type Strains, Phase IV (KMG-IV): sequencing the most valuable type-strain genomes for metagenomic binning, comparative biology and taxonomic classification.</title>
        <authorList>
            <person name="Goeker M."/>
        </authorList>
    </citation>
    <scope>NUCLEOTIDE SEQUENCE [LARGE SCALE GENOMIC DNA]</scope>
    <source>
        <strain evidence="2 3">DSM 4868</strain>
    </source>
</reference>